<name>A0ABW3YCI7_9ACTN</name>
<organism evidence="1 2">
    <name type="scientific">Micromonospora sonneratiae</name>
    <dbReference type="NCBI Taxonomy" id="1184706"/>
    <lineage>
        <taxon>Bacteria</taxon>
        <taxon>Bacillati</taxon>
        <taxon>Actinomycetota</taxon>
        <taxon>Actinomycetes</taxon>
        <taxon>Micromonosporales</taxon>
        <taxon>Micromonosporaceae</taxon>
        <taxon>Micromonospora</taxon>
    </lineage>
</organism>
<dbReference type="EMBL" id="JBHTMP010000011">
    <property type="protein sequence ID" value="MFD1321362.1"/>
    <property type="molecule type" value="Genomic_DNA"/>
</dbReference>
<dbReference type="Proteomes" id="UP001597260">
    <property type="component" value="Unassembled WGS sequence"/>
</dbReference>
<accession>A0ABW3YCI7</accession>
<keyword evidence="2" id="KW-1185">Reference proteome</keyword>
<proteinExistence type="predicted"/>
<reference evidence="2" key="1">
    <citation type="journal article" date="2019" name="Int. J. Syst. Evol. Microbiol.">
        <title>The Global Catalogue of Microorganisms (GCM) 10K type strain sequencing project: providing services to taxonomists for standard genome sequencing and annotation.</title>
        <authorList>
            <consortium name="The Broad Institute Genomics Platform"/>
            <consortium name="The Broad Institute Genome Sequencing Center for Infectious Disease"/>
            <person name="Wu L."/>
            <person name="Ma J."/>
        </authorList>
    </citation>
    <scope>NUCLEOTIDE SEQUENCE [LARGE SCALE GENOMIC DNA]</scope>
    <source>
        <strain evidence="2">JCM 31037</strain>
    </source>
</reference>
<dbReference type="RefSeq" id="WP_377569380.1">
    <property type="nucleotide sequence ID" value="NZ_JBHTMP010000011.1"/>
</dbReference>
<evidence type="ECO:0000313" key="1">
    <source>
        <dbReference type="EMBL" id="MFD1321362.1"/>
    </source>
</evidence>
<gene>
    <name evidence="1" type="ORF">ACFQ4H_09705</name>
</gene>
<sequence>MKLAIATKALAQLPVENTQFRADNARLLGELMTLRCTSVPNRPDHSKKPAQ</sequence>
<protein>
    <submittedName>
        <fullName evidence="1">Uncharacterized protein</fullName>
    </submittedName>
</protein>
<comment type="caution">
    <text evidence="1">The sequence shown here is derived from an EMBL/GenBank/DDBJ whole genome shotgun (WGS) entry which is preliminary data.</text>
</comment>
<evidence type="ECO:0000313" key="2">
    <source>
        <dbReference type="Proteomes" id="UP001597260"/>
    </source>
</evidence>